<feature type="domain" description="Peptidase M28" evidence="11">
    <location>
        <begin position="132"/>
        <end position="348"/>
    </location>
</feature>
<organism evidence="12 13">
    <name type="scientific">Rhodocollybia butyracea</name>
    <dbReference type="NCBI Taxonomy" id="206335"/>
    <lineage>
        <taxon>Eukaryota</taxon>
        <taxon>Fungi</taxon>
        <taxon>Dikarya</taxon>
        <taxon>Basidiomycota</taxon>
        <taxon>Agaricomycotina</taxon>
        <taxon>Agaricomycetes</taxon>
        <taxon>Agaricomycetidae</taxon>
        <taxon>Agaricales</taxon>
        <taxon>Marasmiineae</taxon>
        <taxon>Omphalotaceae</taxon>
        <taxon>Rhodocollybia</taxon>
    </lineage>
</organism>
<feature type="chain" id="PRO_5040532821" description="Peptide hydrolase" evidence="10">
    <location>
        <begin position="19"/>
        <end position="473"/>
    </location>
</feature>
<gene>
    <name evidence="12" type="ORF">BDP27DRAFT_219313</name>
</gene>
<proteinExistence type="inferred from homology"/>
<dbReference type="GO" id="GO:0006508">
    <property type="term" value="P:proteolysis"/>
    <property type="evidence" value="ECO:0007669"/>
    <property type="project" value="UniProtKB-KW"/>
</dbReference>
<dbReference type="Pfam" id="PF04389">
    <property type="entry name" value="Peptidase_M28"/>
    <property type="match status" value="1"/>
</dbReference>
<feature type="signal peptide" evidence="10">
    <location>
        <begin position="1"/>
        <end position="18"/>
    </location>
</feature>
<dbReference type="Gene3D" id="3.40.630.10">
    <property type="entry name" value="Zn peptidases"/>
    <property type="match status" value="1"/>
</dbReference>
<dbReference type="PANTHER" id="PTHR12147">
    <property type="entry name" value="METALLOPEPTIDASE M28 FAMILY MEMBER"/>
    <property type="match status" value="1"/>
</dbReference>
<evidence type="ECO:0000313" key="13">
    <source>
        <dbReference type="Proteomes" id="UP000772434"/>
    </source>
</evidence>
<dbReference type="Gene3D" id="2.60.40.10">
    <property type="entry name" value="Immunoglobulins"/>
    <property type="match status" value="1"/>
</dbReference>
<dbReference type="InterPro" id="IPR036116">
    <property type="entry name" value="FN3_sf"/>
</dbReference>
<dbReference type="GO" id="GO:0046872">
    <property type="term" value="F:metal ion binding"/>
    <property type="evidence" value="ECO:0007669"/>
    <property type="project" value="UniProtKB-KW"/>
</dbReference>
<protein>
    <recommendedName>
        <fullName evidence="10">Peptide hydrolase</fullName>
        <ecNumber evidence="10">3.4.-.-</ecNumber>
    </recommendedName>
</protein>
<dbReference type="GO" id="GO:0005576">
    <property type="term" value="C:extracellular region"/>
    <property type="evidence" value="ECO:0007669"/>
    <property type="project" value="UniProtKB-SubCell"/>
</dbReference>
<comment type="subcellular location">
    <subcellularLocation>
        <location evidence="2">Secreted</location>
    </subcellularLocation>
</comment>
<evidence type="ECO:0000256" key="9">
    <source>
        <dbReference type="ARBA" id="ARBA00023049"/>
    </source>
</evidence>
<evidence type="ECO:0000256" key="4">
    <source>
        <dbReference type="ARBA" id="ARBA00022525"/>
    </source>
</evidence>
<dbReference type="SUPFAM" id="SSF53187">
    <property type="entry name" value="Zn-dependent exopeptidases"/>
    <property type="match status" value="1"/>
</dbReference>
<keyword evidence="9" id="KW-0482">Metalloprotease</keyword>
<evidence type="ECO:0000256" key="2">
    <source>
        <dbReference type="ARBA" id="ARBA00004613"/>
    </source>
</evidence>
<keyword evidence="6 10" id="KW-0479">Metal-binding</keyword>
<evidence type="ECO:0000313" key="12">
    <source>
        <dbReference type="EMBL" id="KAF9074119.1"/>
    </source>
</evidence>
<keyword evidence="4" id="KW-0964">Secreted</keyword>
<evidence type="ECO:0000256" key="6">
    <source>
        <dbReference type="ARBA" id="ARBA00022723"/>
    </source>
</evidence>
<dbReference type="SUPFAM" id="SSF49265">
    <property type="entry name" value="Fibronectin type III"/>
    <property type="match status" value="1"/>
</dbReference>
<keyword evidence="10" id="KW-0732">Signal</keyword>
<evidence type="ECO:0000256" key="8">
    <source>
        <dbReference type="ARBA" id="ARBA00022833"/>
    </source>
</evidence>
<evidence type="ECO:0000259" key="11">
    <source>
        <dbReference type="Pfam" id="PF04389"/>
    </source>
</evidence>
<dbReference type="CDD" id="cd00063">
    <property type="entry name" value="FN3"/>
    <property type="match status" value="1"/>
</dbReference>
<comment type="similarity">
    <text evidence="3">Belongs to the peptidase M28 family. M28B subfamily.</text>
</comment>
<evidence type="ECO:0000256" key="7">
    <source>
        <dbReference type="ARBA" id="ARBA00022801"/>
    </source>
</evidence>
<comment type="caution">
    <text evidence="12">The sequence shown here is derived from an EMBL/GenBank/DDBJ whole genome shotgun (WGS) entry which is preliminary data.</text>
</comment>
<evidence type="ECO:0000256" key="3">
    <source>
        <dbReference type="ARBA" id="ARBA00005634"/>
    </source>
</evidence>
<dbReference type="InterPro" id="IPR013783">
    <property type="entry name" value="Ig-like_fold"/>
</dbReference>
<evidence type="ECO:0000256" key="10">
    <source>
        <dbReference type="RuleBase" id="RU361240"/>
    </source>
</evidence>
<accession>A0A9P5UCG5</accession>
<dbReference type="InterPro" id="IPR045175">
    <property type="entry name" value="M28_fam"/>
</dbReference>
<evidence type="ECO:0000256" key="1">
    <source>
        <dbReference type="ARBA" id="ARBA00001947"/>
    </source>
</evidence>
<reference evidence="12" key="1">
    <citation type="submission" date="2020-11" db="EMBL/GenBank/DDBJ databases">
        <authorList>
            <consortium name="DOE Joint Genome Institute"/>
            <person name="Ahrendt S."/>
            <person name="Riley R."/>
            <person name="Andreopoulos W."/>
            <person name="Labutti K."/>
            <person name="Pangilinan J."/>
            <person name="Ruiz-Duenas F.J."/>
            <person name="Barrasa J.M."/>
            <person name="Sanchez-Garcia M."/>
            <person name="Camarero S."/>
            <person name="Miyauchi S."/>
            <person name="Serrano A."/>
            <person name="Linde D."/>
            <person name="Babiker R."/>
            <person name="Drula E."/>
            <person name="Ayuso-Fernandez I."/>
            <person name="Pacheco R."/>
            <person name="Padilla G."/>
            <person name="Ferreira P."/>
            <person name="Barriuso J."/>
            <person name="Kellner H."/>
            <person name="Castanera R."/>
            <person name="Alfaro M."/>
            <person name="Ramirez L."/>
            <person name="Pisabarro A.G."/>
            <person name="Kuo A."/>
            <person name="Tritt A."/>
            <person name="Lipzen A."/>
            <person name="He G."/>
            <person name="Yan M."/>
            <person name="Ng V."/>
            <person name="Cullen D."/>
            <person name="Martin F."/>
            <person name="Rosso M.-N."/>
            <person name="Henrissat B."/>
            <person name="Hibbett D."/>
            <person name="Martinez A.T."/>
            <person name="Grigoriev I.V."/>
        </authorList>
    </citation>
    <scope>NUCLEOTIDE SEQUENCE</scope>
    <source>
        <strain evidence="12">AH 40177</strain>
    </source>
</reference>
<evidence type="ECO:0000256" key="5">
    <source>
        <dbReference type="ARBA" id="ARBA00022670"/>
    </source>
</evidence>
<keyword evidence="13" id="KW-1185">Reference proteome</keyword>
<dbReference type="Proteomes" id="UP000772434">
    <property type="component" value="Unassembled WGS sequence"/>
</dbReference>
<dbReference type="GO" id="GO:0008235">
    <property type="term" value="F:metalloexopeptidase activity"/>
    <property type="evidence" value="ECO:0007669"/>
    <property type="project" value="InterPro"/>
</dbReference>
<dbReference type="EC" id="3.4.-.-" evidence="10"/>
<keyword evidence="7 10" id="KW-0378">Hydrolase</keyword>
<keyword evidence="5 10" id="KW-0645">Protease</keyword>
<dbReference type="AlphaFoldDB" id="A0A9P5UCG5"/>
<sequence length="473" mass="50524">MYFHSILVSLLSASIALAQIPNAQDSLAPDSWPTGPGKLLVSQQPDAELTSMLGQIDPARIEAIITKLVSFGTRSTLSNQTDPVRGIGAARDWIESQMKEFAAASGGRMTVAVQSYLQEPASEIPVATVISNVIATLRGSEEPDRIYIVSGHYDSRNTNNTDGINDAPGADDDGSGVAISMELARIMATHDSKATMMFVAVAGEEQGLYGSNFMAEQLAAAGADVQGMLDNDIVGSSKGSTGPAGDTNSIVDPFNIRMFVQGVPAFTESLTDIDNRVSIGAENDSPARQLGRFAAEVASNRVTNMTVQTVWRPDRFLRGGDHESFLKQGYPAIRFTEPNEDFAHQHQDVRVVDGVQFGDLTEFCDFEFNARVGKVNGAVIWSLAQAPGTPQNVALDATVLTNNSTLTWQAVPNAASYEIVYRASDLVQWTHVIEVGNVTGATILLNKDNAQMGVRAVGSNGFKSPAGFPFSDS</sequence>
<keyword evidence="8 10" id="KW-0862">Zinc</keyword>
<dbReference type="EMBL" id="JADNRY010000014">
    <property type="protein sequence ID" value="KAF9074119.1"/>
    <property type="molecule type" value="Genomic_DNA"/>
</dbReference>
<dbReference type="PANTHER" id="PTHR12147:SF26">
    <property type="entry name" value="PEPTIDASE M28 DOMAIN-CONTAINING PROTEIN"/>
    <property type="match status" value="1"/>
</dbReference>
<dbReference type="InterPro" id="IPR007484">
    <property type="entry name" value="Peptidase_M28"/>
</dbReference>
<dbReference type="InterPro" id="IPR003961">
    <property type="entry name" value="FN3_dom"/>
</dbReference>
<name>A0A9P5UCG5_9AGAR</name>
<dbReference type="OrthoDB" id="10013407at2759"/>
<comment type="cofactor">
    <cofactor evidence="1">
        <name>Zn(2+)</name>
        <dbReference type="ChEBI" id="CHEBI:29105"/>
    </cofactor>
</comment>